<gene>
    <name evidence="1" type="ORF">JCM19294_1220</name>
</gene>
<comment type="caution">
    <text evidence="1">The sequence shown here is derived from an EMBL/GenBank/DDBJ whole genome shotgun (WGS) entry which is preliminary data.</text>
</comment>
<dbReference type="eggNOG" id="COG0823">
    <property type="taxonomic scope" value="Bacteria"/>
</dbReference>
<dbReference type="InterPro" id="IPR008969">
    <property type="entry name" value="CarboxyPept-like_regulatory"/>
</dbReference>
<dbReference type="EMBL" id="BBML01000003">
    <property type="protein sequence ID" value="GAK96911.1"/>
    <property type="molecule type" value="Genomic_DNA"/>
</dbReference>
<evidence type="ECO:0000313" key="1">
    <source>
        <dbReference type="EMBL" id="GAK96911.1"/>
    </source>
</evidence>
<protein>
    <recommendedName>
        <fullName evidence="3">Fibronectin type-III domain-containing protein</fullName>
    </recommendedName>
</protein>
<proteinExistence type="predicted"/>
<dbReference type="InterPro" id="IPR013783">
    <property type="entry name" value="Ig-like_fold"/>
</dbReference>
<dbReference type="AlphaFoldDB" id="A0A090QN22"/>
<reference evidence="1" key="1">
    <citation type="journal article" date="2014" name="Genome Announc.">
        <title>Draft Genome Sequences of Marine Flavobacterium Nonlabens Strains NR17, NR24, NR27, NR32, NR33, and Ara13.</title>
        <authorList>
            <person name="Nakanishi M."/>
            <person name="Meirelles P."/>
            <person name="Suzuki R."/>
            <person name="Takatani N."/>
            <person name="Mino S."/>
            <person name="Suda W."/>
            <person name="Oshima K."/>
            <person name="Hattori M."/>
            <person name="Ohkuma M."/>
            <person name="Hosokawa M."/>
            <person name="Miyashita K."/>
            <person name="Thompson F.L."/>
            <person name="Niwa A."/>
            <person name="Sawabe T."/>
            <person name="Sawabe T."/>
        </authorList>
    </citation>
    <scope>NUCLEOTIDE SEQUENCE [LARGE SCALE GENOMIC DNA]</scope>
    <source>
        <strain evidence="1">JCM 19294</strain>
    </source>
</reference>
<name>A0A090QN22_9FLAO</name>
<dbReference type="STRING" id="319236.BST91_03555"/>
<accession>A0A090QN22</accession>
<dbReference type="Gene3D" id="2.60.40.10">
    <property type="entry name" value="Immunoglobulins"/>
    <property type="match status" value="1"/>
</dbReference>
<keyword evidence="2" id="KW-1185">Reference proteome</keyword>
<dbReference type="SUPFAM" id="SSF49464">
    <property type="entry name" value="Carboxypeptidase regulatory domain-like"/>
    <property type="match status" value="1"/>
</dbReference>
<evidence type="ECO:0008006" key="3">
    <source>
        <dbReference type="Google" id="ProtNLM"/>
    </source>
</evidence>
<dbReference type="InterPro" id="IPR011042">
    <property type="entry name" value="6-blade_b-propeller_TolB-like"/>
</dbReference>
<evidence type="ECO:0000313" key="2">
    <source>
        <dbReference type="Proteomes" id="UP000029221"/>
    </source>
</evidence>
<dbReference type="Gene3D" id="2.60.40.1120">
    <property type="entry name" value="Carboxypeptidase-like, regulatory domain"/>
    <property type="match status" value="1"/>
</dbReference>
<dbReference type="SUPFAM" id="SSF69304">
    <property type="entry name" value="Tricorn protease N-terminal domain"/>
    <property type="match status" value="1"/>
</dbReference>
<organism evidence="1 2">
    <name type="scientific">Nonlabens tegetincola</name>
    <dbReference type="NCBI Taxonomy" id="323273"/>
    <lineage>
        <taxon>Bacteria</taxon>
        <taxon>Pseudomonadati</taxon>
        <taxon>Bacteroidota</taxon>
        <taxon>Flavobacteriia</taxon>
        <taxon>Flavobacteriales</taxon>
        <taxon>Flavobacteriaceae</taxon>
        <taxon>Nonlabens</taxon>
    </lineage>
</organism>
<dbReference type="Proteomes" id="UP000029221">
    <property type="component" value="Unassembled WGS sequence"/>
</dbReference>
<sequence length="475" mass="52729">MLIGCSEDTIEINGKGIIKGRVVEDITFLPLENVKISTNPQTNVVFTDVDGNFEIEVEEGQYAVQAQKDDFLASFESADVFTGETVELVYELKPSTANNQPPATPSLVAPVDNAVDQPFELTLEWSSVDPDEDELKFTVLLRNSRDNTVETFEDITEETLDVQVAFNTTYFWQVIANDEINTPVNSPVFTFSTADFPLNRFHFVRKSGSNNQIFSADGDGVEIALTDATTNSWRPRINRTANKIAFLRNVGAQIHVFTMDPDGNNQQQITSQIPVSGFNPDEIDITWSDDGSLIYYPVQDRLYSIQLDGTGLTQVHQTTGNLITEVDFNNGILAVKTNNLSGYNCEIYTIDTVGNVLDVVLTGVTGAVGGIDLSADNSQILYTRDASGFENQQYRRLDVNAYVYNFNTMNEVNVSFNKDPGTNDLDVRFSPTEASIIVYNQDNDGITPGKVQTLAILVPDTREDEFTNAMMPDWK</sequence>
<dbReference type="Gene3D" id="2.120.10.30">
    <property type="entry name" value="TolB, C-terminal domain"/>
    <property type="match status" value="1"/>
</dbReference>